<organism evidence="2 3">
    <name type="scientific">Hydrogenobacter hydrogenophilus</name>
    <dbReference type="NCBI Taxonomy" id="35835"/>
    <lineage>
        <taxon>Bacteria</taxon>
        <taxon>Pseudomonadati</taxon>
        <taxon>Aquificota</taxon>
        <taxon>Aquificia</taxon>
        <taxon>Aquificales</taxon>
        <taxon>Aquificaceae</taxon>
        <taxon>Hydrogenobacter</taxon>
    </lineage>
</organism>
<dbReference type="NCBIfam" id="TIGR02532">
    <property type="entry name" value="IV_pilin_GFxxxE"/>
    <property type="match status" value="1"/>
</dbReference>
<name>A0A285NRH5_9AQUI</name>
<keyword evidence="1" id="KW-0812">Transmembrane</keyword>
<keyword evidence="1" id="KW-0472">Membrane</keyword>
<evidence type="ECO:0000313" key="3">
    <source>
        <dbReference type="Proteomes" id="UP000218627"/>
    </source>
</evidence>
<evidence type="ECO:0000313" key="2">
    <source>
        <dbReference type="EMBL" id="SNZ12120.1"/>
    </source>
</evidence>
<protein>
    <submittedName>
        <fullName evidence="2">Prepilin-type N-terminal cleavage/methylation domain-containing protein</fullName>
    </submittedName>
</protein>
<dbReference type="InterPro" id="IPR012902">
    <property type="entry name" value="N_methyl_site"/>
</dbReference>
<dbReference type="RefSeq" id="WP_096600608.1">
    <property type="nucleotide sequence ID" value="NZ_OBEN01000001.1"/>
</dbReference>
<keyword evidence="3" id="KW-1185">Reference proteome</keyword>
<keyword evidence="1" id="KW-1133">Transmembrane helix</keyword>
<dbReference type="PROSITE" id="PS00409">
    <property type="entry name" value="PROKAR_NTER_METHYL"/>
    <property type="match status" value="1"/>
</dbReference>
<sequence length="108" mass="12279">MKGFTLLEVILVITITALLTLVILPVIQRNLFGEKDLLKAFILKNLNLSMKKNKVIQLIGDGKTIRSSIGESVELPFQGGCYIYPNGELRECWFGRGENHEYYTILDF</sequence>
<gene>
    <name evidence="2" type="ORF">SAMN06265353_0438</name>
</gene>
<evidence type="ECO:0000256" key="1">
    <source>
        <dbReference type="SAM" id="Phobius"/>
    </source>
</evidence>
<accession>A0A285NRH5</accession>
<dbReference type="Proteomes" id="UP000218627">
    <property type="component" value="Unassembled WGS sequence"/>
</dbReference>
<dbReference type="AlphaFoldDB" id="A0A285NRH5"/>
<dbReference type="EMBL" id="OBEN01000001">
    <property type="protein sequence ID" value="SNZ12120.1"/>
    <property type="molecule type" value="Genomic_DNA"/>
</dbReference>
<feature type="transmembrane region" description="Helical" evidence="1">
    <location>
        <begin position="6"/>
        <end position="27"/>
    </location>
</feature>
<dbReference type="OrthoDB" id="9964031at2"/>
<reference evidence="3" key="1">
    <citation type="submission" date="2017-09" db="EMBL/GenBank/DDBJ databases">
        <authorList>
            <person name="Varghese N."/>
            <person name="Submissions S."/>
        </authorList>
    </citation>
    <scope>NUCLEOTIDE SEQUENCE [LARGE SCALE GENOMIC DNA]</scope>
    <source>
        <strain evidence="3">DSM 2913</strain>
    </source>
</reference>
<proteinExistence type="predicted"/>